<reference evidence="2" key="1">
    <citation type="submission" date="2019-01" db="EMBL/GenBank/DDBJ databases">
        <title>Whole genome sequencing and annotation enables comparative genome analysis that reveals unique features of the Chlamydia suis R19 Genome.</title>
        <authorList>
            <person name="Dimond Z.E."/>
        </authorList>
    </citation>
    <scope>NUCLEOTIDE SEQUENCE [LARGE SCALE GENOMIC DNA]</scope>
    <source>
        <strain evidence="2">R19</strain>
    </source>
</reference>
<accession>A0ABX6IPF7</accession>
<keyword evidence="3" id="KW-1185">Reference proteome</keyword>
<feature type="transmembrane region" description="Helical" evidence="1">
    <location>
        <begin position="20"/>
        <end position="39"/>
    </location>
</feature>
<evidence type="ECO:0000256" key="1">
    <source>
        <dbReference type="SAM" id="Phobius"/>
    </source>
</evidence>
<keyword evidence="1" id="KW-0812">Transmembrane</keyword>
<keyword evidence="1" id="KW-1133">Transmembrane helix</keyword>
<organism evidence="2 3">
    <name type="scientific">Chlamydia suis</name>
    <dbReference type="NCBI Taxonomy" id="83559"/>
    <lineage>
        <taxon>Bacteria</taxon>
        <taxon>Pseudomonadati</taxon>
        <taxon>Chlamydiota</taxon>
        <taxon>Chlamydiia</taxon>
        <taxon>Chlamydiales</taxon>
        <taxon>Chlamydiaceae</taxon>
        <taxon>Chlamydia/Chlamydophila group</taxon>
        <taxon>Chlamydia</taxon>
    </lineage>
</organism>
<proteinExistence type="predicted"/>
<dbReference type="Proteomes" id="UP000512184">
    <property type="component" value="Chromosome"/>
</dbReference>
<evidence type="ECO:0000313" key="3">
    <source>
        <dbReference type="Proteomes" id="UP000512184"/>
    </source>
</evidence>
<gene>
    <name evidence="2" type="primary">hypothetical protein</name>
    <name evidence="2" type="ORF">Chls_058</name>
</gene>
<dbReference type="EMBL" id="CP035278">
    <property type="protein sequence ID" value="QHP82933.1"/>
    <property type="molecule type" value="Genomic_DNA"/>
</dbReference>
<name>A0ABX6IPF7_9CHLA</name>
<sequence length="45" mass="5172">MIRKTSVSGRSLQAPPNLAIKQISIFVYLFMFLYVCFFAEKTALK</sequence>
<keyword evidence="1" id="KW-0472">Membrane</keyword>
<protein>
    <submittedName>
        <fullName evidence="2">Uncharacterized protein</fullName>
    </submittedName>
</protein>
<evidence type="ECO:0000313" key="2">
    <source>
        <dbReference type="EMBL" id="QHP82933.1"/>
    </source>
</evidence>